<proteinExistence type="predicted"/>
<name>A0A9P3GK66_9APHY</name>
<evidence type="ECO:0000313" key="1">
    <source>
        <dbReference type="EMBL" id="GJE95055.1"/>
    </source>
</evidence>
<gene>
    <name evidence="1" type="ORF">PsYK624_112340</name>
</gene>
<organism evidence="1 2">
    <name type="scientific">Phanerochaete sordida</name>
    <dbReference type="NCBI Taxonomy" id="48140"/>
    <lineage>
        <taxon>Eukaryota</taxon>
        <taxon>Fungi</taxon>
        <taxon>Dikarya</taxon>
        <taxon>Basidiomycota</taxon>
        <taxon>Agaricomycotina</taxon>
        <taxon>Agaricomycetes</taxon>
        <taxon>Polyporales</taxon>
        <taxon>Phanerochaetaceae</taxon>
        <taxon>Phanerochaete</taxon>
    </lineage>
</organism>
<evidence type="ECO:0000313" key="2">
    <source>
        <dbReference type="Proteomes" id="UP000703269"/>
    </source>
</evidence>
<keyword evidence="2" id="KW-1185">Reference proteome</keyword>
<protein>
    <submittedName>
        <fullName evidence="1">Uncharacterized protein</fullName>
    </submittedName>
</protein>
<dbReference type="Proteomes" id="UP000703269">
    <property type="component" value="Unassembled WGS sequence"/>
</dbReference>
<dbReference type="OrthoDB" id="10590399at2759"/>
<dbReference type="EMBL" id="BPQB01000045">
    <property type="protein sequence ID" value="GJE95055.1"/>
    <property type="molecule type" value="Genomic_DNA"/>
</dbReference>
<comment type="caution">
    <text evidence="1">The sequence shown here is derived from an EMBL/GenBank/DDBJ whole genome shotgun (WGS) entry which is preliminary data.</text>
</comment>
<sequence length="319" mass="36785">MKTHERLWTNIVFLRIAIVTDDAFEVIRSLPQLRELVVTSIACYENPDLRNEAYSIAPRMNPVNRTLALLELRNGYMWVAEWLLQLFTAVDTLALREIWRHDHSTVIHAARHIVKNLELQNVGTVALSRMHEFLDLRNVLGMVIHAQIPSEWSTGHEEAMQDVILPASQSLKSVHYLESTPREWMPKSVTPPSFVAFKSLTSVTLTTDAFNRALYPLRWPHALRFLDTLPLNIATIELIYTDFWAKDEILVSLIRQIDWTAIACTLEKYTQLRSLRIGSERKSQPRQYWKCAPLVNNKSARDAVLEGLPDYLRAVTVFV</sequence>
<reference evidence="1 2" key="1">
    <citation type="submission" date="2021-08" db="EMBL/GenBank/DDBJ databases">
        <title>Draft Genome Sequence of Phanerochaete sordida strain YK-624.</title>
        <authorList>
            <person name="Mori T."/>
            <person name="Dohra H."/>
            <person name="Suzuki T."/>
            <person name="Kawagishi H."/>
            <person name="Hirai H."/>
        </authorList>
    </citation>
    <scope>NUCLEOTIDE SEQUENCE [LARGE SCALE GENOMIC DNA]</scope>
    <source>
        <strain evidence="1 2">YK-624</strain>
    </source>
</reference>
<accession>A0A9P3GK66</accession>
<dbReference type="AlphaFoldDB" id="A0A9P3GK66"/>